<evidence type="ECO:0000313" key="1">
    <source>
        <dbReference type="EMBL" id="RDX63476.1"/>
    </source>
</evidence>
<dbReference type="AlphaFoldDB" id="A0A371EBR3"/>
<proteinExistence type="predicted"/>
<feature type="non-terminal residue" evidence="1">
    <location>
        <position position="1"/>
    </location>
</feature>
<name>A0A371EBR3_MUCPR</name>
<comment type="caution">
    <text evidence="1">The sequence shown here is derived from an EMBL/GenBank/DDBJ whole genome shotgun (WGS) entry which is preliminary data.</text>
</comment>
<organism evidence="1 2">
    <name type="scientific">Mucuna pruriens</name>
    <name type="common">Velvet bean</name>
    <name type="synonym">Dolichos pruriens</name>
    <dbReference type="NCBI Taxonomy" id="157652"/>
    <lineage>
        <taxon>Eukaryota</taxon>
        <taxon>Viridiplantae</taxon>
        <taxon>Streptophyta</taxon>
        <taxon>Embryophyta</taxon>
        <taxon>Tracheophyta</taxon>
        <taxon>Spermatophyta</taxon>
        <taxon>Magnoliopsida</taxon>
        <taxon>eudicotyledons</taxon>
        <taxon>Gunneridae</taxon>
        <taxon>Pentapetalae</taxon>
        <taxon>rosids</taxon>
        <taxon>fabids</taxon>
        <taxon>Fabales</taxon>
        <taxon>Fabaceae</taxon>
        <taxon>Papilionoideae</taxon>
        <taxon>50 kb inversion clade</taxon>
        <taxon>NPAAA clade</taxon>
        <taxon>indigoferoid/millettioid clade</taxon>
        <taxon>Phaseoleae</taxon>
        <taxon>Mucuna</taxon>
    </lineage>
</organism>
<gene>
    <name evidence="1" type="ORF">CR513_58089</name>
</gene>
<protein>
    <submittedName>
        <fullName evidence="1">Uncharacterized protein</fullName>
    </submittedName>
</protein>
<dbReference type="Proteomes" id="UP000257109">
    <property type="component" value="Unassembled WGS sequence"/>
</dbReference>
<evidence type="ECO:0000313" key="2">
    <source>
        <dbReference type="Proteomes" id="UP000257109"/>
    </source>
</evidence>
<keyword evidence="2" id="KW-1185">Reference proteome</keyword>
<reference evidence="1" key="1">
    <citation type="submission" date="2018-05" db="EMBL/GenBank/DDBJ databases">
        <title>Draft genome of Mucuna pruriens seed.</title>
        <authorList>
            <person name="Nnadi N.E."/>
            <person name="Vos R."/>
            <person name="Hasami M.H."/>
            <person name="Devisetty U.K."/>
            <person name="Aguiy J.C."/>
        </authorList>
    </citation>
    <scope>NUCLEOTIDE SEQUENCE [LARGE SCALE GENOMIC DNA]</scope>
    <source>
        <strain evidence="1">JCA_2017</strain>
    </source>
</reference>
<sequence>MPIKDNPSNRTSSSTYSDEKASHAKYLEADPFGAPLWYSLLNNVHLHWEIHSKGPKPKCSKKPPHVIEEWEEHCYYSAYNYKYCPPNQSEEVELVGMEARDWNFNFFVHKITIWESTSYVSLNESIEGLAVNLKPKPVRRFPGLESPKAAYPKHPQSM</sequence>
<accession>A0A371EBR3</accession>
<dbReference type="EMBL" id="QJKJ01014875">
    <property type="protein sequence ID" value="RDX63476.1"/>
    <property type="molecule type" value="Genomic_DNA"/>
</dbReference>